<keyword evidence="7" id="KW-0902">Two-component regulatory system</keyword>
<keyword evidence="12" id="KW-1185">Reference proteome</keyword>
<dbReference type="Proteomes" id="UP000234881">
    <property type="component" value="Unassembled WGS sequence"/>
</dbReference>
<dbReference type="Gene3D" id="3.30.450.20">
    <property type="entry name" value="PAS domain"/>
    <property type="match status" value="1"/>
</dbReference>
<organism evidence="11 12">
    <name type="scientific">Cohaesibacter celericrescens</name>
    <dbReference type="NCBI Taxonomy" id="2067669"/>
    <lineage>
        <taxon>Bacteria</taxon>
        <taxon>Pseudomonadati</taxon>
        <taxon>Pseudomonadota</taxon>
        <taxon>Alphaproteobacteria</taxon>
        <taxon>Hyphomicrobiales</taxon>
        <taxon>Cohaesibacteraceae</taxon>
    </lineage>
</organism>
<evidence type="ECO:0000256" key="2">
    <source>
        <dbReference type="ARBA" id="ARBA00022475"/>
    </source>
</evidence>
<keyword evidence="3" id="KW-0808">Transferase</keyword>
<feature type="domain" description="Histidine kinase" evidence="10">
    <location>
        <begin position="283"/>
        <end position="465"/>
    </location>
</feature>
<dbReference type="SMART" id="SM00387">
    <property type="entry name" value="HATPase_c"/>
    <property type="match status" value="1"/>
</dbReference>
<dbReference type="GO" id="GO:0005886">
    <property type="term" value="C:plasma membrane"/>
    <property type="evidence" value="ECO:0007669"/>
    <property type="project" value="UniProtKB-SubCell"/>
</dbReference>
<evidence type="ECO:0000313" key="12">
    <source>
        <dbReference type="Proteomes" id="UP000234881"/>
    </source>
</evidence>
<keyword evidence="5 11" id="KW-0418">Kinase</keyword>
<dbReference type="CDD" id="cd16917">
    <property type="entry name" value="HATPase_UhpB-NarQ-NarX-like"/>
    <property type="match status" value="1"/>
</dbReference>
<keyword evidence="2" id="KW-1003">Cell membrane</keyword>
<dbReference type="InterPro" id="IPR033480">
    <property type="entry name" value="sCache_2"/>
</dbReference>
<protein>
    <submittedName>
        <fullName evidence="11">Histidine kinase</fullName>
    </submittedName>
</protein>
<evidence type="ECO:0000256" key="3">
    <source>
        <dbReference type="ARBA" id="ARBA00022679"/>
    </source>
</evidence>
<dbReference type="PANTHER" id="PTHR24421">
    <property type="entry name" value="NITRATE/NITRITE SENSOR PROTEIN NARX-RELATED"/>
    <property type="match status" value="1"/>
</dbReference>
<evidence type="ECO:0000256" key="8">
    <source>
        <dbReference type="ARBA" id="ARBA00023136"/>
    </source>
</evidence>
<evidence type="ECO:0000256" key="6">
    <source>
        <dbReference type="ARBA" id="ARBA00022989"/>
    </source>
</evidence>
<keyword evidence="6 9" id="KW-1133">Transmembrane helix</keyword>
<dbReference type="SMART" id="SM01049">
    <property type="entry name" value="Cache_2"/>
    <property type="match status" value="1"/>
</dbReference>
<dbReference type="Gene3D" id="3.30.565.10">
    <property type="entry name" value="Histidine kinase-like ATPase, C-terminal domain"/>
    <property type="match status" value="1"/>
</dbReference>
<feature type="transmembrane region" description="Helical" evidence="9">
    <location>
        <begin position="220"/>
        <end position="241"/>
    </location>
</feature>
<dbReference type="GO" id="GO:0046983">
    <property type="term" value="F:protein dimerization activity"/>
    <property type="evidence" value="ECO:0007669"/>
    <property type="project" value="InterPro"/>
</dbReference>
<dbReference type="GO" id="GO:0000155">
    <property type="term" value="F:phosphorelay sensor kinase activity"/>
    <property type="evidence" value="ECO:0007669"/>
    <property type="project" value="InterPro"/>
</dbReference>
<dbReference type="Pfam" id="PF07730">
    <property type="entry name" value="HisKA_3"/>
    <property type="match status" value="1"/>
</dbReference>
<dbReference type="EMBL" id="PKUQ01000054">
    <property type="protein sequence ID" value="PLW75278.1"/>
    <property type="molecule type" value="Genomic_DNA"/>
</dbReference>
<dbReference type="PANTHER" id="PTHR24421:SF59">
    <property type="entry name" value="OXYGEN SENSOR HISTIDINE KINASE NREB"/>
    <property type="match status" value="1"/>
</dbReference>
<dbReference type="Pfam" id="PF02518">
    <property type="entry name" value="HATPase_c"/>
    <property type="match status" value="1"/>
</dbReference>
<dbReference type="InterPro" id="IPR011712">
    <property type="entry name" value="Sig_transdc_His_kin_sub3_dim/P"/>
</dbReference>
<dbReference type="Gene3D" id="1.20.5.1930">
    <property type="match status" value="1"/>
</dbReference>
<dbReference type="OrthoDB" id="9778496at2"/>
<keyword evidence="8 9" id="KW-0472">Membrane</keyword>
<dbReference type="SUPFAM" id="SSF55874">
    <property type="entry name" value="ATPase domain of HSP90 chaperone/DNA topoisomerase II/histidine kinase"/>
    <property type="match status" value="1"/>
</dbReference>
<sequence>MSKIRTQKLSNANVKLPFKLKILLIAILPIIAVSALTGWLIHIGANSLIEVETRLIEKRILDFRQQELKNYISLARTAIDQDYVDETVDIRVAQKAVQQILHNLNYGDDGYFFAYDRKGTSLVNAPSPDLIGKNIWYIKDEDGKFLIQDLMQKAVNGGGFTNYIWNKPSTGEKTLKLGYSIYLPKWGWMLGTGLYLDDIKQQINSSRADMRASTRKAETILFLVALLAVVVTAIAVAALHYNEHKLADEKLKALTRRIVDVQEEERKRVSNDLHDGINQLLVSVRHRLELAIDHISKPDKALPLMNKSLSILDTSISDVRRISKALHPSALDNIGLAVAIRELGSDFEESTQIETQIRADTIGNRLSETAKIAIYRVVQEALTNVVRHANASVVQIEMKVDDDNKIVTLKIWDNGEGLKTPDQPSSGNGLGLRNMVERMESQGGNLSIRNGVSGGLELIGLMPQV</sequence>
<accession>A0A2N5XLG6</accession>
<gene>
    <name evidence="11" type="ORF">C0081_20910</name>
</gene>
<dbReference type="AlphaFoldDB" id="A0A2N5XLG6"/>
<evidence type="ECO:0000259" key="10">
    <source>
        <dbReference type="PROSITE" id="PS50109"/>
    </source>
</evidence>
<dbReference type="InterPro" id="IPR005467">
    <property type="entry name" value="His_kinase_dom"/>
</dbReference>
<proteinExistence type="predicted"/>
<dbReference type="InterPro" id="IPR003594">
    <property type="entry name" value="HATPase_dom"/>
</dbReference>
<dbReference type="InterPro" id="IPR036890">
    <property type="entry name" value="HATPase_C_sf"/>
</dbReference>
<comment type="subcellular location">
    <subcellularLocation>
        <location evidence="1">Cell membrane</location>
        <topology evidence="1">Multi-pass membrane protein</topology>
    </subcellularLocation>
</comment>
<evidence type="ECO:0000313" key="11">
    <source>
        <dbReference type="EMBL" id="PLW75278.1"/>
    </source>
</evidence>
<reference evidence="11 12" key="1">
    <citation type="submission" date="2018-01" db="EMBL/GenBank/DDBJ databases">
        <title>The draft genome sequence of Cohaesibacter sp. H1304.</title>
        <authorList>
            <person name="Wang N.-N."/>
            <person name="Du Z.-J."/>
        </authorList>
    </citation>
    <scope>NUCLEOTIDE SEQUENCE [LARGE SCALE GENOMIC DNA]</scope>
    <source>
        <strain evidence="11 12">H1304</strain>
    </source>
</reference>
<evidence type="ECO:0000256" key="1">
    <source>
        <dbReference type="ARBA" id="ARBA00004651"/>
    </source>
</evidence>
<dbReference type="PROSITE" id="PS50109">
    <property type="entry name" value="HIS_KIN"/>
    <property type="match status" value="1"/>
</dbReference>
<comment type="caution">
    <text evidence="11">The sequence shown here is derived from an EMBL/GenBank/DDBJ whole genome shotgun (WGS) entry which is preliminary data.</text>
</comment>
<feature type="transmembrane region" description="Helical" evidence="9">
    <location>
        <begin position="20"/>
        <end position="41"/>
    </location>
</feature>
<dbReference type="RefSeq" id="WP_101535683.1">
    <property type="nucleotide sequence ID" value="NZ_PKUQ01000054.1"/>
</dbReference>
<evidence type="ECO:0000256" key="4">
    <source>
        <dbReference type="ARBA" id="ARBA00022692"/>
    </source>
</evidence>
<evidence type="ECO:0000256" key="9">
    <source>
        <dbReference type="SAM" id="Phobius"/>
    </source>
</evidence>
<dbReference type="Pfam" id="PF17200">
    <property type="entry name" value="sCache_2"/>
    <property type="match status" value="1"/>
</dbReference>
<keyword evidence="4 9" id="KW-0812">Transmembrane</keyword>
<dbReference type="InterPro" id="IPR050482">
    <property type="entry name" value="Sensor_HK_TwoCompSys"/>
</dbReference>
<name>A0A2N5XLG6_9HYPH</name>
<evidence type="ECO:0000256" key="5">
    <source>
        <dbReference type="ARBA" id="ARBA00022777"/>
    </source>
</evidence>
<evidence type="ECO:0000256" key="7">
    <source>
        <dbReference type="ARBA" id="ARBA00023012"/>
    </source>
</evidence>